<evidence type="ECO:0000256" key="1">
    <source>
        <dbReference type="SAM" id="MobiDB-lite"/>
    </source>
</evidence>
<dbReference type="EMBL" id="GADI01003143">
    <property type="protein sequence ID" value="JAA70665.1"/>
    <property type="molecule type" value="mRNA"/>
</dbReference>
<feature type="compositionally biased region" description="Basic and acidic residues" evidence="1">
    <location>
        <begin position="81"/>
        <end position="92"/>
    </location>
</feature>
<reference evidence="2" key="1">
    <citation type="submission" date="2012-12" db="EMBL/GenBank/DDBJ databases">
        <title>Identification and characterization of a phenylalanine ammonia-lyase gene family in Isatis indigotica Fort.</title>
        <authorList>
            <person name="Liu Q."/>
            <person name="Chen J."/>
            <person name="Zhou X."/>
            <person name="Di P."/>
            <person name="Xiao Y."/>
            <person name="Xuan H."/>
            <person name="Zhang L."/>
            <person name="Chen W."/>
        </authorList>
    </citation>
    <scope>NUCLEOTIDE SEQUENCE</scope>
    <source>
        <tissue evidence="2">Salivary gland</tissue>
    </source>
</reference>
<proteinExistence type="evidence at transcript level"/>
<dbReference type="AlphaFoldDB" id="A0A0K8RHS4"/>
<organism evidence="2">
    <name type="scientific">Ixodes ricinus</name>
    <name type="common">Common tick</name>
    <name type="synonym">Acarus ricinus</name>
    <dbReference type="NCBI Taxonomy" id="34613"/>
    <lineage>
        <taxon>Eukaryota</taxon>
        <taxon>Metazoa</taxon>
        <taxon>Ecdysozoa</taxon>
        <taxon>Arthropoda</taxon>
        <taxon>Chelicerata</taxon>
        <taxon>Arachnida</taxon>
        <taxon>Acari</taxon>
        <taxon>Parasitiformes</taxon>
        <taxon>Ixodida</taxon>
        <taxon>Ixodoidea</taxon>
        <taxon>Ixodidae</taxon>
        <taxon>Ixodinae</taxon>
        <taxon>Ixodes</taxon>
    </lineage>
</organism>
<protein>
    <submittedName>
        <fullName evidence="2">Putative secreted protein</fullName>
    </submittedName>
</protein>
<sequence length="143" mass="15990">MKLRRAFLFIQEHSAPRHTHDAQISRRRPTPTPRPEERNGETGFVRADRKRVTVPKRGNPPRGPPKPGYRKTGGDPGTGGDRVRGVRYGTKDRNRKPGTPENPGTPEKTGNRNPPETLNPRKVGSGTGDRLPGVYLPRYPLYP</sequence>
<name>A0A0K8RHS4_IXORI</name>
<feature type="compositionally biased region" description="Basic and acidic residues" evidence="1">
    <location>
        <begin position="14"/>
        <end position="24"/>
    </location>
</feature>
<feature type="region of interest" description="Disordered" evidence="1">
    <location>
        <begin position="1"/>
        <end position="143"/>
    </location>
</feature>
<evidence type="ECO:0000313" key="2">
    <source>
        <dbReference type="EMBL" id="JAA70665.1"/>
    </source>
</evidence>
<accession>A0A0K8RHS4</accession>
<feature type="compositionally biased region" description="Basic and acidic residues" evidence="1">
    <location>
        <begin position="34"/>
        <end position="51"/>
    </location>
</feature>